<evidence type="ECO:0000256" key="4">
    <source>
        <dbReference type="ARBA" id="ARBA00023034"/>
    </source>
</evidence>
<feature type="transmembrane region" description="Helical" evidence="8">
    <location>
        <begin position="151"/>
        <end position="171"/>
    </location>
</feature>
<feature type="transmembrane region" description="Helical" evidence="8">
    <location>
        <begin position="108"/>
        <end position="131"/>
    </location>
</feature>
<evidence type="ECO:0000256" key="3">
    <source>
        <dbReference type="ARBA" id="ARBA00022475"/>
    </source>
</evidence>
<dbReference type="GO" id="GO:0060090">
    <property type="term" value="F:molecular adaptor activity"/>
    <property type="evidence" value="ECO:0007669"/>
    <property type="project" value="TreeGrafter"/>
</dbReference>
<dbReference type="Proteomes" id="UP000005408">
    <property type="component" value="Unassembled WGS sequence"/>
</dbReference>
<dbReference type="PANTHER" id="PTHR10844">
    <property type="entry name" value="CAVEOLIN"/>
    <property type="match status" value="1"/>
</dbReference>
<dbReference type="GO" id="GO:0005901">
    <property type="term" value="C:caveola"/>
    <property type="evidence" value="ECO:0007669"/>
    <property type="project" value="UniProtKB-SubCell"/>
</dbReference>
<feature type="compositionally biased region" description="Basic and acidic residues" evidence="7">
    <location>
        <begin position="7"/>
        <end position="16"/>
    </location>
</feature>
<feature type="region of interest" description="Disordered" evidence="7">
    <location>
        <begin position="1"/>
        <end position="31"/>
    </location>
</feature>
<evidence type="ECO:0000256" key="2">
    <source>
        <dbReference type="ARBA" id="ARBA00010988"/>
    </source>
</evidence>
<evidence type="ECO:0000256" key="6">
    <source>
        <dbReference type="RuleBase" id="RU000680"/>
    </source>
</evidence>
<evidence type="ECO:0000256" key="1">
    <source>
        <dbReference type="ARBA" id="ARBA00004202"/>
    </source>
</evidence>
<dbReference type="InterPro" id="IPR001612">
    <property type="entry name" value="Caveolin"/>
</dbReference>
<keyword evidence="10" id="KW-1185">Reference proteome</keyword>
<comment type="function">
    <text evidence="6">May act as a scaffolding protein within caveolar membranes. Interacts directly with G-protein alpha subunits and can functionally regulate their activity.</text>
</comment>
<dbReference type="GO" id="GO:0000139">
    <property type="term" value="C:Golgi membrane"/>
    <property type="evidence" value="ECO:0007669"/>
    <property type="project" value="UniProtKB-SubCell"/>
</dbReference>
<proteinExistence type="inferred from homology"/>
<keyword evidence="3 6" id="KW-1003">Cell membrane</keyword>
<evidence type="ECO:0000313" key="10">
    <source>
        <dbReference type="Proteomes" id="UP000005408"/>
    </source>
</evidence>
<keyword evidence="8" id="KW-1133">Transmembrane helix</keyword>
<sequence>MKIYKQTRRDHCDRARKTSAMASDSGSKPSEVKLTITNENVNTSDVTKGIEVDLNERDPNDLHDDLKIQFHEIIGEPHTDVYSFDCVWVNSFKCFTNTKIWCYRITSLICALPVSFCWGIYFACFAFHNIWILMPCLKAYGMNLRLLRSCFNSIIETFVKPCYMAAGYVFFNIRILKGGDPA</sequence>
<evidence type="ECO:0000313" key="9">
    <source>
        <dbReference type="EnsemblMetazoa" id="G30626.7:cds"/>
    </source>
</evidence>
<dbReference type="PANTHER" id="PTHR10844:SF19">
    <property type="entry name" value="CAVEOLIN-2"/>
    <property type="match status" value="1"/>
</dbReference>
<evidence type="ECO:0000256" key="8">
    <source>
        <dbReference type="SAM" id="Phobius"/>
    </source>
</evidence>
<organism evidence="9 10">
    <name type="scientific">Magallana gigas</name>
    <name type="common">Pacific oyster</name>
    <name type="synonym">Crassostrea gigas</name>
    <dbReference type="NCBI Taxonomy" id="29159"/>
    <lineage>
        <taxon>Eukaryota</taxon>
        <taxon>Metazoa</taxon>
        <taxon>Spiralia</taxon>
        <taxon>Lophotrochozoa</taxon>
        <taxon>Mollusca</taxon>
        <taxon>Bivalvia</taxon>
        <taxon>Autobranchia</taxon>
        <taxon>Pteriomorphia</taxon>
        <taxon>Ostreida</taxon>
        <taxon>Ostreoidea</taxon>
        <taxon>Ostreidae</taxon>
        <taxon>Magallana</taxon>
    </lineage>
</organism>
<reference evidence="9" key="1">
    <citation type="submission" date="2022-08" db="UniProtKB">
        <authorList>
            <consortium name="EnsemblMetazoa"/>
        </authorList>
    </citation>
    <scope>IDENTIFICATION</scope>
    <source>
        <strain evidence="9">05x7-T-G4-1.051#20</strain>
    </source>
</reference>
<keyword evidence="4 6" id="KW-0333">Golgi apparatus</keyword>
<name>A0A8W8M0H7_MAGGI</name>
<dbReference type="GO" id="GO:0070836">
    <property type="term" value="P:caveola assembly"/>
    <property type="evidence" value="ECO:0007669"/>
    <property type="project" value="InterPro"/>
</dbReference>
<dbReference type="EnsemblMetazoa" id="G30626.7">
    <property type="protein sequence ID" value="G30626.7:cds"/>
    <property type="gene ID" value="G30626"/>
</dbReference>
<keyword evidence="8" id="KW-0812">Transmembrane</keyword>
<protein>
    <recommendedName>
        <fullName evidence="6">Caveolin</fullName>
    </recommendedName>
</protein>
<dbReference type="Pfam" id="PF01146">
    <property type="entry name" value="Caveolin"/>
    <property type="match status" value="1"/>
</dbReference>
<keyword evidence="5 6" id="KW-0472">Membrane</keyword>
<accession>A0A8W8M0H7</accession>
<comment type="similarity">
    <text evidence="2 6">Belongs to the caveolin family.</text>
</comment>
<evidence type="ECO:0000256" key="5">
    <source>
        <dbReference type="ARBA" id="ARBA00023136"/>
    </source>
</evidence>
<dbReference type="AlphaFoldDB" id="A0A8W8M0H7"/>
<comment type="subcellular location">
    <subcellularLocation>
        <location evidence="1 6">Cell membrane</location>
        <topology evidence="1 6">Peripheral membrane protein</topology>
    </subcellularLocation>
    <subcellularLocation>
        <location evidence="6">Golgi apparatus membrane</location>
        <topology evidence="6">Peripheral membrane protein</topology>
    </subcellularLocation>
    <subcellularLocation>
        <location evidence="6">Membrane</location>
        <location evidence="6">Caveola</location>
        <topology evidence="6">Peripheral membrane protein</topology>
    </subcellularLocation>
</comment>
<evidence type="ECO:0000256" key="7">
    <source>
        <dbReference type="SAM" id="MobiDB-lite"/>
    </source>
</evidence>